<comment type="caution">
    <text evidence="1">The sequence shown here is derived from an EMBL/GenBank/DDBJ whole genome shotgun (WGS) entry which is preliminary data.</text>
</comment>
<reference evidence="1 2" key="1">
    <citation type="journal article" date="2015" name="Nature">
        <title>rRNA introns, odd ribosomes, and small enigmatic genomes across a large radiation of phyla.</title>
        <authorList>
            <person name="Brown C.T."/>
            <person name="Hug L.A."/>
            <person name="Thomas B.C."/>
            <person name="Sharon I."/>
            <person name="Castelle C.J."/>
            <person name="Singh A."/>
            <person name="Wilkins M.J."/>
            <person name="Williams K.H."/>
            <person name="Banfield J.F."/>
        </authorList>
    </citation>
    <scope>NUCLEOTIDE SEQUENCE [LARGE SCALE GENOMIC DNA]</scope>
</reference>
<name>A0A0G0ML53_9BACT</name>
<dbReference type="PATRIC" id="fig|1618995.3.peg.762"/>
<gene>
    <name evidence="1" type="ORF">UT30_C0017G0027</name>
</gene>
<dbReference type="Proteomes" id="UP000033935">
    <property type="component" value="Unassembled WGS sequence"/>
</dbReference>
<dbReference type="InterPro" id="IPR029044">
    <property type="entry name" value="Nucleotide-diphossugar_trans"/>
</dbReference>
<evidence type="ECO:0000313" key="1">
    <source>
        <dbReference type="EMBL" id="KKR03888.1"/>
    </source>
</evidence>
<dbReference type="EMBL" id="LBWG01000017">
    <property type="protein sequence ID" value="KKR03888.1"/>
    <property type="molecule type" value="Genomic_DNA"/>
</dbReference>
<proteinExistence type="predicted"/>
<dbReference type="Gene3D" id="3.90.550.10">
    <property type="entry name" value="Spore Coat Polysaccharide Biosynthesis Protein SpsA, Chain A"/>
    <property type="match status" value="1"/>
</dbReference>
<dbReference type="AlphaFoldDB" id="A0A0G0ML53"/>
<evidence type="ECO:0008006" key="3">
    <source>
        <dbReference type="Google" id="ProtNLM"/>
    </source>
</evidence>
<protein>
    <recommendedName>
        <fullName evidence="3">Glycosyl transferase</fullName>
    </recommendedName>
</protein>
<accession>A0A0G0ML53</accession>
<dbReference type="SUPFAM" id="SSF53448">
    <property type="entry name" value="Nucleotide-diphospho-sugar transferases"/>
    <property type="match status" value="1"/>
</dbReference>
<evidence type="ECO:0000313" key="2">
    <source>
        <dbReference type="Proteomes" id="UP000033935"/>
    </source>
</evidence>
<sequence length="323" mass="38798">MNNYQFVTLFDKFYLYRGLALARSLKNTCPAARLFVICLDDITFKILSELHLANVFPIAKDEFENKELLALKNKRNNAEYCWTCTPASVKYVLEKNPDIDMLTYLDADLFFFAPPDIIFDETTDCSVLITEHRFRKNIKWNEYYNGRFNVQYLTFKNNPQGLKTLNWWYDKCIEWCYDRHEAERYGDQKYLDKWPEIFDGVKILENIATCLAPWNLLTHKLSSKSGLVMVDERTPLVFYHFQSLKIFSENAFNMAVDYRLRREDRELIYLPYLLELQNVITKLKNEYPQWKPQFDQLENRNGFFKSLKFIKRKFLLKDNYFTL</sequence>
<organism evidence="1 2">
    <name type="scientific">Candidatus Uhrbacteria bacterium GW2011_GWF2_39_13</name>
    <dbReference type="NCBI Taxonomy" id="1618995"/>
    <lineage>
        <taxon>Bacteria</taxon>
        <taxon>Candidatus Uhriibacteriota</taxon>
    </lineage>
</organism>